<evidence type="ECO:0000313" key="1">
    <source>
        <dbReference type="EMBL" id="KVK75666.1"/>
    </source>
</evidence>
<evidence type="ECO:0000313" key="2">
    <source>
        <dbReference type="Proteomes" id="UP000069001"/>
    </source>
</evidence>
<dbReference type="EMBL" id="LOYH01000091">
    <property type="protein sequence ID" value="KVK75666.1"/>
    <property type="molecule type" value="Genomic_DNA"/>
</dbReference>
<sequence>MSTLSDQFTTRINDALAQCYALGYTPHRFEQILRTYGGVGAARRLVVSSEIHDGLKSLKDLGRLDLSVEHIMLDPVFASLFTKSERDAAAWRLTQV</sequence>
<organism evidence="1 2">
    <name type="scientific">Burkholderia cepacia</name>
    <name type="common">Pseudomonas cepacia</name>
    <dbReference type="NCBI Taxonomy" id="292"/>
    <lineage>
        <taxon>Bacteria</taxon>
        <taxon>Pseudomonadati</taxon>
        <taxon>Pseudomonadota</taxon>
        <taxon>Betaproteobacteria</taxon>
        <taxon>Burkholderiales</taxon>
        <taxon>Burkholderiaceae</taxon>
        <taxon>Burkholderia</taxon>
        <taxon>Burkholderia cepacia complex</taxon>
    </lineage>
</organism>
<dbReference type="AlphaFoldDB" id="A0A103Z9D6"/>
<gene>
    <name evidence="1" type="ORF">WS90_26450</name>
</gene>
<accession>A0A103Z9D6</accession>
<protein>
    <submittedName>
        <fullName evidence="1">Uncharacterized protein</fullName>
    </submittedName>
</protein>
<dbReference type="Proteomes" id="UP000069001">
    <property type="component" value="Unassembled WGS sequence"/>
</dbReference>
<proteinExistence type="predicted"/>
<reference evidence="1 2" key="1">
    <citation type="submission" date="2015-11" db="EMBL/GenBank/DDBJ databases">
        <title>Expanding the genomic diversity of Burkholderia species for the development of highly accurate diagnostics.</title>
        <authorList>
            <person name="Sahl J."/>
            <person name="Keim P."/>
            <person name="Wagner D."/>
        </authorList>
    </citation>
    <scope>NUCLEOTIDE SEQUENCE [LARGE SCALE GENOMIC DNA]</scope>
    <source>
        <strain evidence="1 2">MSMB1302</strain>
    </source>
</reference>
<comment type="caution">
    <text evidence="1">The sequence shown here is derived from an EMBL/GenBank/DDBJ whole genome shotgun (WGS) entry which is preliminary data.</text>
</comment>
<name>A0A103Z9D6_BURCE</name>